<accession>A0A8B2NVG5</accession>
<evidence type="ECO:0000256" key="3">
    <source>
        <dbReference type="ARBA" id="ARBA00022475"/>
    </source>
</evidence>
<keyword evidence="6 9" id="KW-1133">Transmembrane helix</keyword>
<evidence type="ECO:0000256" key="7">
    <source>
        <dbReference type="ARBA" id="ARBA00023136"/>
    </source>
</evidence>
<comment type="caution">
    <text evidence="11">The sequence shown here is derived from an EMBL/GenBank/DDBJ whole genome shotgun (WGS) entry which is preliminary data.</text>
</comment>
<dbReference type="Proteomes" id="UP000249590">
    <property type="component" value="Unassembled WGS sequence"/>
</dbReference>
<name>A0A8B2NVG5_9HYPH</name>
<keyword evidence="7 9" id="KW-0472">Membrane</keyword>
<reference evidence="11 12" key="1">
    <citation type="submission" date="2018-05" db="EMBL/GenBank/DDBJ databases">
        <title>Acuticoccus sediminis sp. nov., isolated from deep-sea sediment of Indian Ocean.</title>
        <authorList>
            <person name="Liu X."/>
            <person name="Lai Q."/>
            <person name="Du Y."/>
            <person name="Sun F."/>
            <person name="Zhang X."/>
            <person name="Wang S."/>
            <person name="Shao Z."/>
        </authorList>
    </citation>
    <scope>NUCLEOTIDE SEQUENCE [LARGE SCALE GENOMIC DNA]</scope>
    <source>
        <strain evidence="11 12">PTG4-2</strain>
    </source>
</reference>
<comment type="similarity">
    <text evidence="8 9">Belongs to the TRAP transporter small permease family.</text>
</comment>
<evidence type="ECO:0000256" key="1">
    <source>
        <dbReference type="ARBA" id="ARBA00004429"/>
    </source>
</evidence>
<feature type="transmembrane region" description="Helical" evidence="9">
    <location>
        <begin position="127"/>
        <end position="144"/>
    </location>
</feature>
<evidence type="ECO:0000256" key="5">
    <source>
        <dbReference type="ARBA" id="ARBA00022692"/>
    </source>
</evidence>
<keyword evidence="12" id="KW-1185">Reference proteome</keyword>
<evidence type="ECO:0000256" key="4">
    <source>
        <dbReference type="ARBA" id="ARBA00022519"/>
    </source>
</evidence>
<organism evidence="11 12">
    <name type="scientific">Acuticoccus sediminis</name>
    <dbReference type="NCBI Taxonomy" id="2184697"/>
    <lineage>
        <taxon>Bacteria</taxon>
        <taxon>Pseudomonadati</taxon>
        <taxon>Pseudomonadota</taxon>
        <taxon>Alphaproteobacteria</taxon>
        <taxon>Hyphomicrobiales</taxon>
        <taxon>Amorphaceae</taxon>
        <taxon>Acuticoccus</taxon>
    </lineage>
</organism>
<dbReference type="PANTHER" id="PTHR35011:SF2">
    <property type="entry name" value="2,3-DIKETO-L-GULONATE TRAP TRANSPORTER SMALL PERMEASE PROTEIN YIAM"/>
    <property type="match status" value="1"/>
</dbReference>
<evidence type="ECO:0000256" key="9">
    <source>
        <dbReference type="RuleBase" id="RU369079"/>
    </source>
</evidence>
<dbReference type="EMBL" id="QHHQ01000002">
    <property type="protein sequence ID" value="RAI02489.1"/>
    <property type="molecule type" value="Genomic_DNA"/>
</dbReference>
<keyword evidence="2 9" id="KW-0813">Transport</keyword>
<dbReference type="Pfam" id="PF04290">
    <property type="entry name" value="DctQ"/>
    <property type="match status" value="1"/>
</dbReference>
<dbReference type="InterPro" id="IPR055348">
    <property type="entry name" value="DctQ"/>
</dbReference>
<evidence type="ECO:0000256" key="6">
    <source>
        <dbReference type="ARBA" id="ARBA00022989"/>
    </source>
</evidence>
<keyword evidence="3" id="KW-1003">Cell membrane</keyword>
<proteinExistence type="inferred from homology"/>
<feature type="transmembrane region" description="Helical" evidence="9">
    <location>
        <begin position="89"/>
        <end position="107"/>
    </location>
</feature>
<comment type="subunit">
    <text evidence="9">The complex comprises the extracytoplasmic solute receptor protein and the two transmembrane proteins.</text>
</comment>
<dbReference type="GO" id="GO:0022857">
    <property type="term" value="F:transmembrane transporter activity"/>
    <property type="evidence" value="ECO:0007669"/>
    <property type="project" value="UniProtKB-UniRule"/>
</dbReference>
<evidence type="ECO:0000259" key="10">
    <source>
        <dbReference type="Pfam" id="PF04290"/>
    </source>
</evidence>
<dbReference type="OrthoDB" id="7843639at2"/>
<dbReference type="RefSeq" id="WP_111346133.1">
    <property type="nucleotide sequence ID" value="NZ_JAIWKD010000002.1"/>
</dbReference>
<dbReference type="GO" id="GO:0005886">
    <property type="term" value="C:plasma membrane"/>
    <property type="evidence" value="ECO:0007669"/>
    <property type="project" value="UniProtKB-SubCell"/>
</dbReference>
<dbReference type="PANTHER" id="PTHR35011">
    <property type="entry name" value="2,3-DIKETO-L-GULONATE TRAP TRANSPORTER SMALL PERMEASE PROTEIN YIAM"/>
    <property type="match status" value="1"/>
</dbReference>
<evidence type="ECO:0000313" key="12">
    <source>
        <dbReference type="Proteomes" id="UP000249590"/>
    </source>
</evidence>
<evidence type="ECO:0000313" key="11">
    <source>
        <dbReference type="EMBL" id="RAI02489.1"/>
    </source>
</evidence>
<comment type="function">
    <text evidence="9">Part of the tripartite ATP-independent periplasmic (TRAP) transport system.</text>
</comment>
<keyword evidence="4 9" id="KW-0997">Cell inner membrane</keyword>
<feature type="domain" description="Tripartite ATP-independent periplasmic transporters DctQ component" evidence="10">
    <location>
        <begin position="24"/>
        <end position="152"/>
    </location>
</feature>
<feature type="transmembrane region" description="Helical" evidence="9">
    <location>
        <begin position="12"/>
        <end position="34"/>
    </location>
</feature>
<keyword evidence="5 9" id="KW-0812">Transmembrane</keyword>
<feature type="transmembrane region" description="Helical" evidence="9">
    <location>
        <begin position="40"/>
        <end position="64"/>
    </location>
</feature>
<evidence type="ECO:0000256" key="2">
    <source>
        <dbReference type="ARBA" id="ARBA00022448"/>
    </source>
</evidence>
<dbReference type="AlphaFoldDB" id="A0A8B2NVG5"/>
<comment type="subcellular location">
    <subcellularLocation>
        <location evidence="1 9">Cell inner membrane</location>
        <topology evidence="1 9">Multi-pass membrane protein</topology>
    </subcellularLocation>
</comment>
<dbReference type="GO" id="GO:0015740">
    <property type="term" value="P:C4-dicarboxylate transport"/>
    <property type="evidence" value="ECO:0007669"/>
    <property type="project" value="TreeGrafter"/>
</dbReference>
<sequence length="166" mass="17833">MPSRLSHFLHRLEAAAAIGLLIAIVLLVAAASLARAAGSPIIWSIEIAQLLFVWLCVLSADLALQESRHFGLALLAEALGEKGYRRVEMFNLAVLSALLAFLLVYAVRNAALMHPRLFGATQMHGSYTHASMVLGFALMLRTTLARLYGVARGKVPALPIASESVS</sequence>
<dbReference type="InterPro" id="IPR007387">
    <property type="entry name" value="TRAP_DctQ"/>
</dbReference>
<gene>
    <name evidence="11" type="ORF">DLJ53_14195</name>
</gene>
<evidence type="ECO:0000256" key="8">
    <source>
        <dbReference type="ARBA" id="ARBA00038436"/>
    </source>
</evidence>
<protein>
    <recommendedName>
        <fullName evidence="9">TRAP transporter small permease protein</fullName>
    </recommendedName>
</protein>